<feature type="compositionally biased region" description="Polar residues" evidence="1">
    <location>
        <begin position="192"/>
        <end position="203"/>
    </location>
</feature>
<feature type="region of interest" description="Disordered" evidence="1">
    <location>
        <begin position="531"/>
        <end position="587"/>
    </location>
</feature>
<dbReference type="EMBL" id="CATQJL010000316">
    <property type="protein sequence ID" value="CAJ0605336.1"/>
    <property type="molecule type" value="Genomic_DNA"/>
</dbReference>
<feature type="region of interest" description="Disordered" evidence="1">
    <location>
        <begin position="397"/>
        <end position="431"/>
    </location>
</feature>
<sequence>MHPFSRDRIGYGDNRRNIPPLIPVCEPLFGRADYNDRNADNFYRQRRIADVPLRREEDWRSPLFRRTESLHGMSYEAWQSQPPLARELRPDSWRVGAPDLRRNDWRREGSWRPRSPSPASFGRAPLESHYRRPSPGWRNDAPSRSANSYPTPEKVRRDSSASRDGRTLSSRDGRRSSSVLDREKEKRDTSNGEDTNQETIRMKSTTKERQSYWAPKEEMQEENTADMSNSNTNGSKAAENEVKKTIERNSARVRVKEEVCDPPEPNEKEAAVENKNVDESEKSSQTKEKGVDEDQAASESDKKESLVVKANFEDVHLFAKHKIYDASAAPHKGAPSISWYEQYLMNVNKRKRDLESGLAVAPPLAQASVRRNGPRLSPQASYDSVSPATLEMRKVHRGYPPVSGSSSSTYSNLGKEPLRMRSPPPGQLIDPNEFIEELSDNEDWDSMAQVLQTMPPKRKSELPLDRPQKRPLLGVPPPPRPTSASDPWQDPAAVKAKPLFPKAYPSVSYVPPVEKSFFRMEFPSVAPRIYFTHKQNEPEHEPEPPRDGPPQARIAPAVALEQGDTSWRYSQRPPRRFAPDPMPGGYF</sequence>
<comment type="caution">
    <text evidence="2">The sequence shown here is derived from an EMBL/GenBank/DDBJ whole genome shotgun (WGS) entry which is preliminary data.</text>
</comment>
<feature type="compositionally biased region" description="Basic and acidic residues" evidence="1">
    <location>
        <begin position="238"/>
        <end position="292"/>
    </location>
</feature>
<feature type="compositionally biased region" description="Basic and acidic residues" evidence="1">
    <location>
        <begin position="458"/>
        <end position="468"/>
    </location>
</feature>
<feature type="region of interest" description="Disordered" evidence="1">
    <location>
        <begin position="106"/>
        <end position="303"/>
    </location>
</feature>
<name>A0AA36H7R3_CYLNA</name>
<dbReference type="AlphaFoldDB" id="A0AA36H7R3"/>
<protein>
    <submittedName>
        <fullName evidence="2">Uncharacterized protein</fullName>
    </submittedName>
</protein>
<feature type="compositionally biased region" description="Basic and acidic residues" evidence="1">
    <location>
        <begin position="534"/>
        <end position="546"/>
    </location>
</feature>
<proteinExistence type="predicted"/>
<feature type="compositionally biased region" description="Basic and acidic residues" evidence="1">
    <location>
        <begin position="205"/>
        <end position="218"/>
    </location>
</feature>
<feature type="region of interest" description="Disordered" evidence="1">
    <location>
        <begin position="454"/>
        <end position="490"/>
    </location>
</feature>
<accession>A0AA36H7R3</accession>
<gene>
    <name evidence="2" type="ORF">CYNAS_LOCUS17319</name>
</gene>
<feature type="compositionally biased region" description="Basic and acidic residues" evidence="1">
    <location>
        <begin position="153"/>
        <end position="190"/>
    </location>
</feature>
<evidence type="ECO:0000313" key="2">
    <source>
        <dbReference type="EMBL" id="CAJ0605336.1"/>
    </source>
</evidence>
<dbReference type="Proteomes" id="UP001176961">
    <property type="component" value="Unassembled WGS sequence"/>
</dbReference>
<evidence type="ECO:0000256" key="1">
    <source>
        <dbReference type="SAM" id="MobiDB-lite"/>
    </source>
</evidence>
<feature type="compositionally biased region" description="Polar residues" evidence="1">
    <location>
        <begin position="225"/>
        <end position="235"/>
    </location>
</feature>
<evidence type="ECO:0000313" key="3">
    <source>
        <dbReference type="Proteomes" id="UP001176961"/>
    </source>
</evidence>
<keyword evidence="3" id="KW-1185">Reference proteome</keyword>
<reference evidence="2" key="1">
    <citation type="submission" date="2023-07" db="EMBL/GenBank/DDBJ databases">
        <authorList>
            <consortium name="CYATHOMIX"/>
        </authorList>
    </citation>
    <scope>NUCLEOTIDE SEQUENCE</scope>
    <source>
        <strain evidence="2">N/A</strain>
    </source>
</reference>
<organism evidence="2 3">
    <name type="scientific">Cylicocyclus nassatus</name>
    <name type="common">Nematode worm</name>
    <dbReference type="NCBI Taxonomy" id="53992"/>
    <lineage>
        <taxon>Eukaryota</taxon>
        <taxon>Metazoa</taxon>
        <taxon>Ecdysozoa</taxon>
        <taxon>Nematoda</taxon>
        <taxon>Chromadorea</taxon>
        <taxon>Rhabditida</taxon>
        <taxon>Rhabditina</taxon>
        <taxon>Rhabditomorpha</taxon>
        <taxon>Strongyloidea</taxon>
        <taxon>Strongylidae</taxon>
        <taxon>Cylicocyclus</taxon>
    </lineage>
</organism>